<feature type="transmembrane region" description="Helical" evidence="6">
    <location>
        <begin position="367"/>
        <end position="386"/>
    </location>
</feature>
<feature type="transmembrane region" description="Helical" evidence="6">
    <location>
        <begin position="216"/>
        <end position="238"/>
    </location>
</feature>
<dbReference type="PATRIC" id="fig|1565605.3.peg.1637"/>
<protein>
    <recommendedName>
        <fullName evidence="7">Major facilitator superfamily (MFS) profile domain-containing protein</fullName>
    </recommendedName>
</protein>
<dbReference type="STRING" id="1565605.PG1C_07770"/>
<keyword evidence="9" id="KW-1185">Reference proteome</keyword>
<dbReference type="InterPro" id="IPR020846">
    <property type="entry name" value="MFS_dom"/>
</dbReference>
<dbReference type="Gene3D" id="1.20.1250.20">
    <property type="entry name" value="MFS general substrate transporter like domains"/>
    <property type="match status" value="1"/>
</dbReference>
<accession>A0A0C5JCK5</accession>
<feature type="transmembrane region" description="Helical" evidence="6">
    <location>
        <begin position="95"/>
        <end position="116"/>
    </location>
</feature>
<dbReference type="GO" id="GO:0005886">
    <property type="term" value="C:plasma membrane"/>
    <property type="evidence" value="ECO:0007669"/>
    <property type="project" value="UniProtKB-SubCell"/>
</dbReference>
<evidence type="ECO:0000256" key="3">
    <source>
        <dbReference type="ARBA" id="ARBA00022692"/>
    </source>
</evidence>
<proteinExistence type="predicted"/>
<feature type="transmembrane region" description="Helical" evidence="6">
    <location>
        <begin position="302"/>
        <end position="322"/>
    </location>
</feature>
<dbReference type="InterPro" id="IPR036259">
    <property type="entry name" value="MFS_trans_sf"/>
</dbReference>
<comment type="subcellular location">
    <subcellularLocation>
        <location evidence="1">Cell membrane</location>
        <topology evidence="1">Multi-pass membrane protein</topology>
    </subcellularLocation>
</comment>
<dbReference type="Pfam" id="PF07690">
    <property type="entry name" value="MFS_1"/>
    <property type="match status" value="1"/>
</dbReference>
<feature type="transmembrane region" description="Helical" evidence="6">
    <location>
        <begin position="128"/>
        <end position="150"/>
    </location>
</feature>
<keyword evidence="2" id="KW-1003">Cell membrane</keyword>
<dbReference type="HOGENOM" id="CLU_001265_61_5_4"/>
<keyword evidence="4 6" id="KW-1133">Transmembrane helix</keyword>
<feature type="transmembrane region" description="Helical" evidence="6">
    <location>
        <begin position="244"/>
        <end position="264"/>
    </location>
</feature>
<dbReference type="AlphaFoldDB" id="A0A0C5JCK5"/>
<evidence type="ECO:0000313" key="8">
    <source>
        <dbReference type="EMBL" id="AJP49514.1"/>
    </source>
</evidence>
<evidence type="ECO:0000256" key="2">
    <source>
        <dbReference type="ARBA" id="ARBA00022475"/>
    </source>
</evidence>
<evidence type="ECO:0000256" key="6">
    <source>
        <dbReference type="SAM" id="Phobius"/>
    </source>
</evidence>
<dbReference type="PROSITE" id="PS50850">
    <property type="entry name" value="MFS"/>
    <property type="match status" value="1"/>
</dbReference>
<dbReference type="Proteomes" id="UP000061603">
    <property type="component" value="Chromosome"/>
</dbReference>
<evidence type="ECO:0000256" key="1">
    <source>
        <dbReference type="ARBA" id="ARBA00004651"/>
    </source>
</evidence>
<dbReference type="InterPro" id="IPR050189">
    <property type="entry name" value="MFS_Efflux_Transporters"/>
</dbReference>
<dbReference type="PANTHER" id="PTHR43124:SF3">
    <property type="entry name" value="CHLORAMPHENICOL EFFLUX PUMP RV0191"/>
    <property type="match status" value="1"/>
</dbReference>
<evidence type="ECO:0000259" key="7">
    <source>
        <dbReference type="PROSITE" id="PS50850"/>
    </source>
</evidence>
<evidence type="ECO:0000313" key="9">
    <source>
        <dbReference type="Proteomes" id="UP000061603"/>
    </source>
</evidence>
<keyword evidence="5 6" id="KW-0472">Membrane</keyword>
<dbReference type="InterPro" id="IPR011701">
    <property type="entry name" value="MFS"/>
</dbReference>
<gene>
    <name evidence="8" type="ORF">PG1C_07770</name>
</gene>
<sequence>MDRAVLILAGAAFASAASFRVCDPFLPVLAASFNVGISSAARVITAFVVAYSVFQLVFGPLGDRVDRYHLVAYSTLACTLGSIACGLSPSYGWLVVSRALTGAFSAGIIAVGVAWISDRVPLTQRQPMLARFISGQILGMVSGQVLGGLFVDTLGWRWAFAALALIYLAFGGLLLRQAKIISTTAPPRPAAPQGNPFFSVARDLFAVVQSPKAWPVFAAICFEGMAVFSVLAFLPLYLHTHFDISMTKASLALMAYGAGGLVYSSNARRLISHFSVGNLALLGSGSVAMSLILLYLVPVWFFAIPVMTGAGFGMYLLHSTILTRATAITETARGLAISLTVSIFFVGQSVGIYAASRVVEQVGIPPIILMGSLLITLVGIGFSIAIKSRQATAA</sequence>
<dbReference type="PANTHER" id="PTHR43124">
    <property type="entry name" value="PURINE EFFLUX PUMP PBUE"/>
    <property type="match status" value="1"/>
</dbReference>
<reference evidence="8 9" key="1">
    <citation type="journal article" date="2015" name="Genome Announc.">
        <title>Complete Genome Sequence of a Novel Bacterium within the Family Rhodocyclaceae That Degrades Polycyclic Aromatic Hydrocarbons.</title>
        <authorList>
            <person name="Singleton D.R."/>
            <person name="Dickey A.N."/>
            <person name="Scholl E.H."/>
            <person name="Wright F.A."/>
            <person name="Aitken M.D."/>
        </authorList>
    </citation>
    <scope>NUCLEOTIDE SEQUENCE [LARGE SCALE GENOMIC DNA]</scope>
    <source>
        <strain evidence="9">PG1-Ca6</strain>
    </source>
</reference>
<feature type="transmembrane region" description="Helical" evidence="6">
    <location>
        <begin position="70"/>
        <end position="89"/>
    </location>
</feature>
<feature type="transmembrane region" description="Helical" evidence="6">
    <location>
        <begin position="276"/>
        <end position="296"/>
    </location>
</feature>
<dbReference type="EMBL" id="CP010554">
    <property type="protein sequence ID" value="AJP49514.1"/>
    <property type="molecule type" value="Genomic_DNA"/>
</dbReference>
<feature type="transmembrane region" description="Helical" evidence="6">
    <location>
        <begin position="334"/>
        <end position="355"/>
    </location>
</feature>
<dbReference type="KEGG" id="rbu:PG1C_07770"/>
<evidence type="ECO:0000256" key="5">
    <source>
        <dbReference type="ARBA" id="ARBA00023136"/>
    </source>
</evidence>
<feature type="domain" description="Major facilitator superfamily (MFS) profile" evidence="7">
    <location>
        <begin position="1"/>
        <end position="389"/>
    </location>
</feature>
<dbReference type="GO" id="GO:0022857">
    <property type="term" value="F:transmembrane transporter activity"/>
    <property type="evidence" value="ECO:0007669"/>
    <property type="project" value="InterPro"/>
</dbReference>
<feature type="transmembrane region" description="Helical" evidence="6">
    <location>
        <begin position="40"/>
        <end position="58"/>
    </location>
</feature>
<keyword evidence="3 6" id="KW-0812">Transmembrane</keyword>
<dbReference type="CDD" id="cd17324">
    <property type="entry name" value="MFS_NepI_like"/>
    <property type="match status" value="1"/>
</dbReference>
<name>A0A0C5JCK5_9PROT</name>
<organism evidence="8 9">
    <name type="scientific">Rugosibacter aromaticivorans</name>
    <dbReference type="NCBI Taxonomy" id="1565605"/>
    <lineage>
        <taxon>Bacteria</taxon>
        <taxon>Pseudomonadati</taxon>
        <taxon>Pseudomonadota</taxon>
        <taxon>Betaproteobacteria</taxon>
        <taxon>Nitrosomonadales</taxon>
        <taxon>Sterolibacteriaceae</taxon>
        <taxon>Rugosibacter</taxon>
    </lineage>
</organism>
<dbReference type="SUPFAM" id="SSF103473">
    <property type="entry name" value="MFS general substrate transporter"/>
    <property type="match status" value="1"/>
</dbReference>
<feature type="transmembrane region" description="Helical" evidence="6">
    <location>
        <begin position="156"/>
        <end position="175"/>
    </location>
</feature>
<evidence type="ECO:0000256" key="4">
    <source>
        <dbReference type="ARBA" id="ARBA00022989"/>
    </source>
</evidence>